<dbReference type="Pfam" id="PF00326">
    <property type="entry name" value="Peptidase_S9"/>
    <property type="match status" value="1"/>
</dbReference>
<dbReference type="RefSeq" id="WP_353546797.1">
    <property type="nucleotide sequence ID" value="NZ_JAGKSB010000006.1"/>
</dbReference>
<dbReference type="InterPro" id="IPR029058">
    <property type="entry name" value="AB_hydrolase_fold"/>
</dbReference>
<protein>
    <submittedName>
        <fullName evidence="3">S9 family peptidase</fullName>
    </submittedName>
</protein>
<dbReference type="PANTHER" id="PTHR42776">
    <property type="entry name" value="SERINE PEPTIDASE S9 FAMILY MEMBER"/>
    <property type="match status" value="1"/>
</dbReference>
<dbReference type="EMBL" id="JAGKSB010000006">
    <property type="protein sequence ID" value="MBP3943306.1"/>
    <property type="molecule type" value="Genomic_DNA"/>
</dbReference>
<dbReference type="AlphaFoldDB" id="A0A8T4HAY3"/>
<keyword evidence="4" id="KW-1185">Reference proteome</keyword>
<reference evidence="3" key="1">
    <citation type="submission" date="2021-03" db="EMBL/GenBank/DDBJ databases">
        <authorList>
            <person name="Lu T."/>
            <person name="Wang Q."/>
            <person name="Han X."/>
        </authorList>
    </citation>
    <scope>NUCLEOTIDE SEQUENCE</scope>
    <source>
        <strain evidence="3">WQ 2009</strain>
    </source>
</reference>
<dbReference type="InterPro" id="IPR001375">
    <property type="entry name" value="Peptidase_S9_cat"/>
</dbReference>
<feature type="domain" description="Peptidase S9 prolyl oligopeptidase catalytic" evidence="2">
    <location>
        <begin position="415"/>
        <end position="628"/>
    </location>
</feature>
<sequence length="629" mass="71788">MLKYLGILSLVLLFFISCQSTRQEALIPIENFFSTPEKSHFQVAPNGKYIAYLEKSERGQNIFLKDLSNEKLSKQLTTFEDQKVSSFYWGSNEELIFSIDDIQTHTVQLYVVDVKTASVRNILPTTKGKMRWISPSKINDRSIIVALNERDSTFFDVYKISLTGKPKEMIIRNPGNMIQWYTAGSGDIHLAWTSDSIEESLLYRPHVNAPFKEVERNDFTESIVPLGYVKSSTTLIYALSNINRDKYALVEYNVAEGKEVRKLYEHPQVDLEASGYSVQLQEMLYSAYITDKEEKLFFNAKVEKLYAAIADELEGFQFKVIDRDSALTKIVIRTYTDVNPGAIYYYDVADRELHKLADNYPKLQNYKLATMEPIAYQSRDGQTIHGYLTFPVSGARKNLPVIVMPHDGPHRRDVWGFQPNVQFLANRGYAVFQMNYRGSVGYGKMFWSAGFKQWGGKIQEDILDGVDWLVASGVADKHKIGIFGEGFGGYAALFAACFQSSKFKCAASISGYTNLFTYFRDVPPFFKPYLQKFYQVIGNPTTESDLFKAISPVFHADKVSIPVFLVQGGKDRYNSVTDANLFVQKIQQNKVPVTYLLMDDEGKRFKNDAHIIQSYQELENFLKVNLGNK</sequence>
<dbReference type="Proteomes" id="UP000679691">
    <property type="component" value="Unassembled WGS sequence"/>
</dbReference>
<evidence type="ECO:0000256" key="1">
    <source>
        <dbReference type="ARBA" id="ARBA00022801"/>
    </source>
</evidence>
<dbReference type="Gene3D" id="2.120.10.30">
    <property type="entry name" value="TolB, C-terminal domain"/>
    <property type="match status" value="1"/>
</dbReference>
<accession>A0A8T4HAY3</accession>
<dbReference type="PROSITE" id="PS51257">
    <property type="entry name" value="PROKAR_LIPOPROTEIN"/>
    <property type="match status" value="1"/>
</dbReference>
<dbReference type="SUPFAM" id="SSF53474">
    <property type="entry name" value="alpha/beta-Hydrolases"/>
    <property type="match status" value="1"/>
</dbReference>
<name>A0A8T4HAY3_9SPHI</name>
<evidence type="ECO:0000259" key="2">
    <source>
        <dbReference type="Pfam" id="PF00326"/>
    </source>
</evidence>
<dbReference type="Gene3D" id="3.40.50.1820">
    <property type="entry name" value="alpha/beta hydrolase"/>
    <property type="match status" value="1"/>
</dbReference>
<gene>
    <name evidence="3" type="ORF">J5U18_06980</name>
</gene>
<proteinExistence type="predicted"/>
<evidence type="ECO:0000313" key="4">
    <source>
        <dbReference type="Proteomes" id="UP000679691"/>
    </source>
</evidence>
<dbReference type="InterPro" id="IPR011042">
    <property type="entry name" value="6-blade_b-propeller_TolB-like"/>
</dbReference>
<comment type="caution">
    <text evidence="3">The sequence shown here is derived from an EMBL/GenBank/DDBJ whole genome shotgun (WGS) entry which is preliminary data.</text>
</comment>
<organism evidence="3 4">
    <name type="scientific">Rhinopithecimicrobium faecis</name>
    <dbReference type="NCBI Taxonomy" id="2820698"/>
    <lineage>
        <taxon>Bacteria</taxon>
        <taxon>Pseudomonadati</taxon>
        <taxon>Bacteroidota</taxon>
        <taxon>Sphingobacteriia</taxon>
        <taxon>Sphingobacteriales</taxon>
        <taxon>Sphingobacteriaceae</taxon>
        <taxon>Rhinopithecimicrobium</taxon>
    </lineage>
</organism>
<dbReference type="PANTHER" id="PTHR42776:SF27">
    <property type="entry name" value="DIPEPTIDYL PEPTIDASE FAMILY MEMBER 6"/>
    <property type="match status" value="1"/>
</dbReference>
<evidence type="ECO:0000313" key="3">
    <source>
        <dbReference type="EMBL" id="MBP3943306.1"/>
    </source>
</evidence>
<dbReference type="GO" id="GO:0006508">
    <property type="term" value="P:proteolysis"/>
    <property type="evidence" value="ECO:0007669"/>
    <property type="project" value="InterPro"/>
</dbReference>
<dbReference type="SUPFAM" id="SSF82171">
    <property type="entry name" value="DPP6 N-terminal domain-like"/>
    <property type="match status" value="1"/>
</dbReference>
<dbReference type="GO" id="GO:0004252">
    <property type="term" value="F:serine-type endopeptidase activity"/>
    <property type="evidence" value="ECO:0007669"/>
    <property type="project" value="TreeGrafter"/>
</dbReference>
<keyword evidence="1" id="KW-0378">Hydrolase</keyword>